<dbReference type="GO" id="GO:0006779">
    <property type="term" value="P:porphyrin-containing compound biosynthetic process"/>
    <property type="evidence" value="ECO:0007669"/>
    <property type="project" value="InterPro"/>
</dbReference>
<feature type="domain" description="Uroporphyrinogen decarboxylase (URO-D)" evidence="1">
    <location>
        <begin position="154"/>
        <end position="408"/>
    </location>
</feature>
<name>A0A081C5I0_VECG1</name>
<dbReference type="STRING" id="1499967.U27_06821"/>
<dbReference type="InterPro" id="IPR038071">
    <property type="entry name" value="UROD/MetE-like_sf"/>
</dbReference>
<protein>
    <submittedName>
        <fullName evidence="2">Uroporphyrinogen-III decarboxylase-like protein</fullName>
    </submittedName>
</protein>
<reference evidence="2 3" key="1">
    <citation type="journal article" date="2015" name="PeerJ">
        <title>First genomic representation of candidate bacterial phylum KSB3 points to enhanced environmental sensing as a trigger of wastewater bulking.</title>
        <authorList>
            <person name="Sekiguchi Y."/>
            <person name="Ohashi A."/>
            <person name="Parks D.H."/>
            <person name="Yamauchi T."/>
            <person name="Tyson G.W."/>
            <person name="Hugenholtz P."/>
        </authorList>
    </citation>
    <scope>NUCLEOTIDE SEQUENCE [LARGE SCALE GENOMIC DNA]</scope>
</reference>
<dbReference type="GO" id="GO:0004853">
    <property type="term" value="F:uroporphyrinogen decarboxylase activity"/>
    <property type="evidence" value="ECO:0007669"/>
    <property type="project" value="InterPro"/>
</dbReference>
<dbReference type="InterPro" id="IPR000257">
    <property type="entry name" value="Uroporphyrinogen_deCOase"/>
</dbReference>
<organism evidence="2 3">
    <name type="scientific">Vecturithrix granuli</name>
    <dbReference type="NCBI Taxonomy" id="1499967"/>
    <lineage>
        <taxon>Bacteria</taxon>
        <taxon>Candidatus Moduliflexota</taxon>
        <taxon>Candidatus Vecturitrichia</taxon>
        <taxon>Candidatus Vecturitrichales</taxon>
        <taxon>Candidatus Vecturitrichaceae</taxon>
        <taxon>Candidatus Vecturithrix</taxon>
    </lineage>
</organism>
<dbReference type="Proteomes" id="UP000030661">
    <property type="component" value="Unassembled WGS sequence"/>
</dbReference>
<gene>
    <name evidence="2" type="ORF">U27_06821</name>
</gene>
<dbReference type="HOGENOM" id="CLU_670247_0_0_0"/>
<proteinExistence type="predicted"/>
<evidence type="ECO:0000313" key="3">
    <source>
        <dbReference type="Proteomes" id="UP000030661"/>
    </source>
</evidence>
<evidence type="ECO:0000259" key="1">
    <source>
        <dbReference type="Pfam" id="PF01208"/>
    </source>
</evidence>
<dbReference type="AlphaFoldDB" id="A0A081C5I0"/>
<keyword evidence="3" id="KW-1185">Reference proteome</keyword>
<evidence type="ECO:0000313" key="2">
    <source>
        <dbReference type="EMBL" id="GAK59835.1"/>
    </source>
</evidence>
<dbReference type="SUPFAM" id="SSF51726">
    <property type="entry name" value="UROD/MetE-like"/>
    <property type="match status" value="1"/>
</dbReference>
<dbReference type="EMBL" id="DF820471">
    <property type="protein sequence ID" value="GAK59835.1"/>
    <property type="molecule type" value="Genomic_DNA"/>
</dbReference>
<accession>A0A081C5I0</accession>
<dbReference type="Gene3D" id="3.20.20.210">
    <property type="match status" value="1"/>
</dbReference>
<sequence length="410" mass="47066">MTTKERIFAVWNGLSPDHVPLTTWCFGLPVPPHLRWKNHEEDISFWYSKRMEHIHTLPQTWDLEDDFKRALAWQSLGIDDILDVSVPWSVNPEVTWKDATIPPTANEPYPVLVREYATPAGLLRHSVRYTQEKQGQGWVIQPDYAPLIEDFNIPRAVEHVVSSPADIPKLRYLFCPPDDRAKAWFAERMRQVQDFAEKYHIPVQAWSAFDMDAAVWFTGTEKAILMAMDDPKAFGELMEVIAETDLGRTELAASTPGVDLVIERGWYSSTDFWSPKLFDRFVYPHIVTLAETAHKYGKKFGYVMTTGVERLGTRLADAGVDVLYFVDPVQDTISLEKARDLLSQRMTLVGGTNALSLASRDRQRIEHEIKHAIDVLGPTNRFILHPVDAVFPDTPWEGIEQMIEIWQTYR</sequence>
<dbReference type="Pfam" id="PF01208">
    <property type="entry name" value="URO-D"/>
    <property type="match status" value="1"/>
</dbReference>